<dbReference type="CDD" id="cd11341">
    <property type="entry name" value="AmyAc_Pullulanase_LD-like"/>
    <property type="match status" value="1"/>
</dbReference>
<dbReference type="PROSITE" id="PS50847">
    <property type="entry name" value="GRAM_POS_ANCHORING"/>
    <property type="match status" value="1"/>
</dbReference>
<reference evidence="9 10" key="1">
    <citation type="submission" date="2017-05" db="EMBL/GenBank/DDBJ databases">
        <title>Vagococcus spp. assemblies.</title>
        <authorList>
            <person name="Gulvik C.A."/>
        </authorList>
    </citation>
    <scope>NUCLEOTIDE SEQUENCE [LARGE SCALE GENOMIC DNA]</scope>
    <source>
        <strain evidence="9 10">LMG 24798</strain>
    </source>
</reference>
<evidence type="ECO:0000313" key="9">
    <source>
        <dbReference type="EMBL" id="RSU09235.1"/>
    </source>
</evidence>
<dbReference type="GO" id="GO:0005975">
    <property type="term" value="P:carbohydrate metabolic process"/>
    <property type="evidence" value="ECO:0007669"/>
    <property type="project" value="InterPro"/>
</dbReference>
<accession>A0A430AMA8</accession>
<dbReference type="NCBIfam" id="TIGR01167">
    <property type="entry name" value="LPXTG_anchor"/>
    <property type="match status" value="1"/>
</dbReference>
<evidence type="ECO:0000256" key="1">
    <source>
        <dbReference type="ARBA" id="ARBA00004196"/>
    </source>
</evidence>
<keyword evidence="7" id="KW-0472">Membrane</keyword>
<dbReference type="Gene3D" id="2.60.40.4270">
    <property type="entry name" value="Listeria-Bacteroides repeat domain"/>
    <property type="match status" value="1"/>
</dbReference>
<keyword evidence="3" id="KW-0964">Secreted</keyword>
<keyword evidence="10" id="KW-1185">Reference proteome</keyword>
<dbReference type="AlphaFoldDB" id="A0A430AMA8"/>
<dbReference type="Pfam" id="PF11852">
    <property type="entry name" value="Pullul_strch_C"/>
    <property type="match status" value="1"/>
</dbReference>
<keyword evidence="7" id="KW-1133">Transmembrane helix</keyword>
<gene>
    <name evidence="9" type="ORF">CBF27_13135</name>
</gene>
<dbReference type="InterPro" id="IPR017853">
    <property type="entry name" value="GH"/>
</dbReference>
<dbReference type="InterPro" id="IPR042229">
    <property type="entry name" value="Listeria/Bacterioides_rpt_sf"/>
</dbReference>
<dbReference type="InterPro" id="IPR006047">
    <property type="entry name" value="GH13_cat_dom"/>
</dbReference>
<evidence type="ECO:0000259" key="8">
    <source>
        <dbReference type="PROSITE" id="PS50847"/>
    </source>
</evidence>
<feature type="region of interest" description="Disordered" evidence="6">
    <location>
        <begin position="497"/>
        <end position="526"/>
    </location>
</feature>
<evidence type="ECO:0000256" key="7">
    <source>
        <dbReference type="SAM" id="Phobius"/>
    </source>
</evidence>
<dbReference type="EMBL" id="NGKC01000021">
    <property type="protein sequence ID" value="RSU09235.1"/>
    <property type="molecule type" value="Genomic_DNA"/>
</dbReference>
<dbReference type="InterPro" id="IPR011840">
    <property type="entry name" value="PulA_typeI"/>
</dbReference>
<evidence type="ECO:0000256" key="5">
    <source>
        <dbReference type="ARBA" id="ARBA00023088"/>
    </source>
</evidence>
<dbReference type="Proteomes" id="UP000286773">
    <property type="component" value="Unassembled WGS sequence"/>
</dbReference>
<dbReference type="SMART" id="SM00642">
    <property type="entry name" value="Aamy"/>
    <property type="match status" value="1"/>
</dbReference>
<sequence length="562" mass="63238">MGENLANNSATIYSKSYLSQSTNPETRIIEMKQMVQGLHDNGLRVIMDVVYNHVFEASSHAFNQTVPGYYFRYDENGNLANGTGVGNDTASERKMMSKYIVDSVKYWAETYHLDGFRFDLMGILDVDTMNAVRAEMNKIDPSIIILGEGWDMGTPLASEKKATQKNAAQMPAIAHFNDSLRDGVKGSVFEETAPGFINGKDDMEKIVAQNITGANGLEGYIAPDQVIQYVEAHDNLTLFDKLSFTNPEDTDEQRLKRHMLGTSIPLLSQGITFIHAGQEFLRTKGGDENSYKSPDSVNQFDWSRPETYKESVNFFKKLVKLRKEEPLFRLQSYEEIAEKTTIEQSEDNVIVYRLKDGTNEYVVILNANDTKKEVTSAALTDFELLLDNRLESEKQEKLASNEVLPLSVSVYKKEASEQEKPETAVQYDVVFDSNGGSKVPSQKVSENEKAVKPVDPTKDGYDFAGWFMEKEFTNAFDFDSLITEKLTLYAKWEKQQESTASQEKTDNTNQADGQSPDKGKEKPVIGFLPKTGEQHTAYLMMGGIVLVAAVCFIIYTKRKKHC</sequence>
<evidence type="ECO:0000256" key="2">
    <source>
        <dbReference type="ARBA" id="ARBA00022512"/>
    </source>
</evidence>
<proteinExistence type="predicted"/>
<feature type="compositionally biased region" description="Polar residues" evidence="6">
    <location>
        <begin position="435"/>
        <end position="444"/>
    </location>
</feature>
<dbReference type="Pfam" id="PF09479">
    <property type="entry name" value="Flg_new"/>
    <property type="match status" value="1"/>
</dbReference>
<feature type="compositionally biased region" description="Basic and acidic residues" evidence="6">
    <location>
        <begin position="445"/>
        <end position="454"/>
    </location>
</feature>
<keyword evidence="5" id="KW-0572">Peptidoglycan-anchor</keyword>
<feature type="compositionally biased region" description="Polar residues" evidence="6">
    <location>
        <begin position="497"/>
        <end position="513"/>
    </location>
</feature>
<comment type="caution">
    <text evidence="9">The sequence shown here is derived from an EMBL/GenBank/DDBJ whole genome shotgun (WGS) entry which is preliminary data.</text>
</comment>
<keyword evidence="2" id="KW-0134">Cell wall</keyword>
<dbReference type="InterPro" id="IPR013378">
    <property type="entry name" value="InlB-like_B-rpt"/>
</dbReference>
<feature type="domain" description="Gram-positive cocci surface proteins LPxTG" evidence="8">
    <location>
        <begin position="528"/>
        <end position="562"/>
    </location>
</feature>
<dbReference type="Gene3D" id="3.20.20.80">
    <property type="entry name" value="Glycosidases"/>
    <property type="match status" value="1"/>
</dbReference>
<dbReference type="NCBIfam" id="TIGR02104">
    <property type="entry name" value="pulA_typeI"/>
    <property type="match status" value="1"/>
</dbReference>
<dbReference type="NCBIfam" id="TIGR02543">
    <property type="entry name" value="List_Bact_rpt"/>
    <property type="match status" value="1"/>
</dbReference>
<dbReference type="InterPro" id="IPR024561">
    <property type="entry name" value="Pullul_strch_C"/>
</dbReference>
<organism evidence="9 10">
    <name type="scientific">Vagococcus acidifermentans</name>
    <dbReference type="NCBI Taxonomy" id="564710"/>
    <lineage>
        <taxon>Bacteria</taxon>
        <taxon>Bacillati</taxon>
        <taxon>Bacillota</taxon>
        <taxon>Bacilli</taxon>
        <taxon>Lactobacillales</taxon>
        <taxon>Enterococcaceae</taxon>
        <taxon>Vagococcus</taxon>
    </lineage>
</organism>
<evidence type="ECO:0000256" key="3">
    <source>
        <dbReference type="ARBA" id="ARBA00022525"/>
    </source>
</evidence>
<dbReference type="GO" id="GO:0030313">
    <property type="term" value="C:cell envelope"/>
    <property type="evidence" value="ECO:0007669"/>
    <property type="project" value="UniProtKB-SubCell"/>
</dbReference>
<feature type="region of interest" description="Disordered" evidence="6">
    <location>
        <begin position="435"/>
        <end position="454"/>
    </location>
</feature>
<evidence type="ECO:0000313" key="10">
    <source>
        <dbReference type="Proteomes" id="UP000286773"/>
    </source>
</evidence>
<keyword evidence="7" id="KW-0812">Transmembrane</keyword>
<name>A0A430AMA8_9ENTE</name>
<evidence type="ECO:0000256" key="4">
    <source>
        <dbReference type="ARBA" id="ARBA00022729"/>
    </source>
</evidence>
<feature type="transmembrane region" description="Helical" evidence="7">
    <location>
        <begin position="537"/>
        <end position="556"/>
    </location>
</feature>
<dbReference type="SUPFAM" id="SSF51445">
    <property type="entry name" value="(Trans)glycosidases"/>
    <property type="match status" value="1"/>
</dbReference>
<protein>
    <submittedName>
        <fullName evidence="9">Type I pullulanase</fullName>
    </submittedName>
</protein>
<evidence type="ECO:0000256" key="6">
    <source>
        <dbReference type="SAM" id="MobiDB-lite"/>
    </source>
</evidence>
<dbReference type="PANTHER" id="PTHR43002">
    <property type="entry name" value="GLYCOGEN DEBRANCHING ENZYME"/>
    <property type="match status" value="1"/>
</dbReference>
<comment type="subcellular location">
    <subcellularLocation>
        <location evidence="1">Cell envelope</location>
    </subcellularLocation>
</comment>
<keyword evidence="4" id="KW-0732">Signal</keyword>
<dbReference type="InterPro" id="IPR019931">
    <property type="entry name" value="LPXTG_anchor"/>
</dbReference>